<evidence type="ECO:0000256" key="2">
    <source>
        <dbReference type="ARBA" id="ARBA00010093"/>
    </source>
</evidence>
<dbReference type="Gene3D" id="2.10.25.160">
    <property type="entry name" value="Granulin"/>
    <property type="match status" value="7"/>
</dbReference>
<proteinExistence type="inferred from homology"/>
<dbReference type="GO" id="GO:0060266">
    <property type="term" value="P:negative regulation of respiratory burst involved in inflammatory response"/>
    <property type="evidence" value="ECO:0007669"/>
    <property type="project" value="Ensembl"/>
</dbReference>
<dbReference type="GO" id="GO:0106016">
    <property type="term" value="P:positive regulation of inflammatory response to wounding"/>
    <property type="evidence" value="ECO:0007669"/>
    <property type="project" value="Ensembl"/>
</dbReference>
<dbReference type="GO" id="GO:0001834">
    <property type="term" value="P:trophectodermal cell proliferation"/>
    <property type="evidence" value="ECO:0007669"/>
    <property type="project" value="Ensembl"/>
</dbReference>
<dbReference type="GO" id="GO:0002265">
    <property type="term" value="P:astrocyte activation involved in immune response"/>
    <property type="evidence" value="ECO:0007669"/>
    <property type="project" value="Ensembl"/>
</dbReference>
<dbReference type="Pfam" id="PF00396">
    <property type="entry name" value="Granulin"/>
    <property type="match status" value="7"/>
</dbReference>
<feature type="disulfide bond" evidence="5">
    <location>
        <begin position="126"/>
        <end position="139"/>
    </location>
</feature>
<keyword evidence="6" id="KW-0732">Signal</keyword>
<evidence type="ECO:0000256" key="5">
    <source>
        <dbReference type="PIRSR" id="PIRSR639036-50"/>
    </source>
</evidence>
<feature type="domain" description="Granulins" evidence="7">
    <location>
        <begin position="585"/>
        <end position="598"/>
    </location>
</feature>
<dbReference type="InterPro" id="IPR039036">
    <property type="entry name" value="Granulin_fam"/>
</dbReference>
<dbReference type="PANTHER" id="PTHR12274">
    <property type="entry name" value="GRANULIN"/>
    <property type="match status" value="1"/>
</dbReference>
<dbReference type="GO" id="GO:1904075">
    <property type="term" value="P:positive regulation of trophectodermal cell proliferation"/>
    <property type="evidence" value="ECO:0007669"/>
    <property type="project" value="Ensembl"/>
</dbReference>
<dbReference type="GO" id="GO:0007041">
    <property type="term" value="P:lysosomal transport"/>
    <property type="evidence" value="ECO:0007669"/>
    <property type="project" value="Ensembl"/>
</dbReference>
<dbReference type="GO" id="GO:0005783">
    <property type="term" value="C:endoplasmic reticulum"/>
    <property type="evidence" value="ECO:0007669"/>
    <property type="project" value="Ensembl"/>
</dbReference>
<feature type="domain" description="Granulins" evidence="7">
    <location>
        <begin position="92"/>
        <end position="105"/>
    </location>
</feature>
<protein>
    <submittedName>
        <fullName evidence="8">Granulin</fullName>
    </submittedName>
</protein>
<dbReference type="PANTHER" id="PTHR12274:SF3">
    <property type="entry name" value="PROGRANULIN"/>
    <property type="match status" value="1"/>
</dbReference>
<dbReference type="GO" id="GO:0005886">
    <property type="term" value="C:plasma membrane"/>
    <property type="evidence" value="ECO:0007669"/>
    <property type="project" value="Ensembl"/>
</dbReference>
<dbReference type="GO" id="GO:0050679">
    <property type="term" value="P:positive regulation of epithelial cell proliferation"/>
    <property type="evidence" value="ECO:0007669"/>
    <property type="project" value="Ensembl"/>
</dbReference>
<dbReference type="SMART" id="SM00277">
    <property type="entry name" value="GRAN"/>
    <property type="match status" value="7"/>
</dbReference>
<dbReference type="FunFam" id="2.10.25.160:FF:000003">
    <property type="entry name" value="Progranulin"/>
    <property type="match status" value="1"/>
</dbReference>
<dbReference type="GO" id="GO:1903334">
    <property type="term" value="P:positive regulation of protein folding"/>
    <property type="evidence" value="ECO:0007669"/>
    <property type="project" value="Ensembl"/>
</dbReference>
<dbReference type="GO" id="GO:0150053">
    <property type="term" value="C:cerebellar climbing fiber to Purkinje cell synapse"/>
    <property type="evidence" value="ECO:0007669"/>
    <property type="project" value="Ensembl"/>
</dbReference>
<evidence type="ECO:0000256" key="4">
    <source>
        <dbReference type="ARBA" id="ARBA00023157"/>
    </source>
</evidence>
<feature type="domain" description="Granulins" evidence="7">
    <location>
        <begin position="243"/>
        <end position="256"/>
    </location>
</feature>
<dbReference type="GO" id="GO:0005802">
    <property type="term" value="C:trans-Golgi network"/>
    <property type="evidence" value="ECO:0007669"/>
    <property type="project" value="Ensembl"/>
</dbReference>
<dbReference type="Proteomes" id="UP000001811">
    <property type="component" value="Chromosome 19"/>
</dbReference>
<dbReference type="GO" id="GO:0001835">
    <property type="term" value="P:blastocyst hatching"/>
    <property type="evidence" value="ECO:0007669"/>
    <property type="project" value="Ensembl"/>
</dbReference>
<dbReference type="GO" id="GO:0050821">
    <property type="term" value="P:protein stabilization"/>
    <property type="evidence" value="ECO:0007669"/>
    <property type="project" value="Ensembl"/>
</dbReference>
<organism evidence="8 9">
    <name type="scientific">Oryctolagus cuniculus</name>
    <name type="common">Rabbit</name>
    <dbReference type="NCBI Taxonomy" id="9986"/>
    <lineage>
        <taxon>Eukaryota</taxon>
        <taxon>Metazoa</taxon>
        <taxon>Chordata</taxon>
        <taxon>Craniata</taxon>
        <taxon>Vertebrata</taxon>
        <taxon>Euteleostomi</taxon>
        <taxon>Mammalia</taxon>
        <taxon>Eutheria</taxon>
        <taxon>Euarchontoglires</taxon>
        <taxon>Glires</taxon>
        <taxon>Lagomorpha</taxon>
        <taxon>Leporidae</taxon>
        <taxon>Oryctolagus</taxon>
    </lineage>
</organism>
<feature type="disulfide bond" evidence="5">
    <location>
        <begin position="368"/>
        <end position="380"/>
    </location>
</feature>
<dbReference type="GO" id="GO:0002282">
    <property type="term" value="P:microglial cell activation involved in immune response"/>
    <property type="evidence" value="ECO:0007669"/>
    <property type="project" value="Ensembl"/>
</dbReference>
<feature type="domain" description="Granulins" evidence="7">
    <location>
        <begin position="158"/>
        <end position="171"/>
    </location>
</feature>
<sequence>MWALVSWVAVMAGLVAGTQCPDGQRCPEACCLDPGGAGYSCCSHVPDKWPPTLSRRLGRPCQVGAHCTHGASCVLTVSGTSSCCPFPEAVSCADGRHCCPRGFHCSADGRACFRAAANNSLGAVQCPGSQFQCPDSSTCCVMLDGSWGCCPMPEASCCEDRVHCCPHGAVCDLAHTRCIMATGTQPLAKKTPARRTNSLVPLVASPTSVLCPDGRSRCPDDSTCCELPSGKYGCCPMPNAICCSDHQHCCPQDTVCDLVQSKCLSKENATELLTKLPARTVQDVKCDQEVSCPDGYTCCRLASGAWGCCPFTQAVCCEDHIHCCPEGFKCHTEKGTCELGPRQVPWMEKVPAPVSVPEPPAWRSGVPCDHLASCPVFSTCCQLASGQWGCCPVPAAVCCQDHQHCCPQGHTCTAEGRCRRQNETVAGLQKTPARQASLSHPRDIGCDQHTSCPVGQTCCPSLGGGWACCQLPHAVCCEDRQHCCPAGYTCNVKARSCEKEVEAAHAAAALLLPGPREGVRDVACGQGRFCHDNQTCCRDRQGGWACCPYPQVSATPTPGAGFGCPPGPAPSNPVALSLTAQGSCCADRQHCCPAGFHCKAKGTKCVRWGNLRWDAPPRELAPQQLL</sequence>
<name>A0A5F9DB31_RABIT</name>
<dbReference type="GO" id="GO:0099558">
    <property type="term" value="P:maintenance of synapse structure"/>
    <property type="evidence" value="ECO:0007669"/>
    <property type="project" value="Ensembl"/>
</dbReference>
<feature type="disulfide bond" evidence="5">
    <location>
        <begin position="324"/>
        <end position="337"/>
    </location>
</feature>
<feature type="disulfide bond" evidence="5">
    <location>
        <begin position="133"/>
        <end position="149"/>
    </location>
</feature>
<dbReference type="GO" id="GO:0048680">
    <property type="term" value="P:positive regulation of axon regeneration"/>
    <property type="evidence" value="ECO:0007669"/>
    <property type="project" value="Ensembl"/>
</dbReference>
<dbReference type="GO" id="GO:0007042">
    <property type="term" value="P:lysosomal lumen acidification"/>
    <property type="evidence" value="ECO:0007669"/>
    <property type="project" value="Ensembl"/>
</dbReference>
<dbReference type="AlphaFoldDB" id="A0A5F9DB31"/>
<dbReference type="GeneTree" id="ENSGT00470000042293"/>
<reference evidence="8" key="2">
    <citation type="submission" date="2025-08" db="UniProtKB">
        <authorList>
            <consortium name="Ensembl"/>
        </authorList>
    </citation>
    <scope>IDENTIFICATION</scope>
    <source>
        <strain evidence="8">Thorbecke</strain>
    </source>
</reference>
<feature type="domain" description="Granulins" evidence="7">
    <location>
        <begin position="477"/>
        <end position="490"/>
    </location>
</feature>
<dbReference type="FunFam" id="2.10.25.160:FF:000001">
    <property type="entry name" value="Granulin precursor"/>
    <property type="match status" value="4"/>
</dbReference>
<dbReference type="SMR" id="A0A5F9DB31"/>
<evidence type="ECO:0000259" key="7">
    <source>
        <dbReference type="PROSITE" id="PS00799"/>
    </source>
</evidence>
<feature type="disulfide bond" evidence="5">
    <location>
        <begin position="399"/>
        <end position="412"/>
    </location>
</feature>
<feature type="domain" description="Granulins" evidence="7">
    <location>
        <begin position="317"/>
        <end position="330"/>
    </location>
</feature>
<dbReference type="Ensembl" id="ENSOCUT00000043915.1">
    <property type="protein sequence ID" value="ENSOCUP00000043472.1"/>
    <property type="gene ID" value="ENSOCUG00000013567.4"/>
</dbReference>
<evidence type="ECO:0000313" key="9">
    <source>
        <dbReference type="Proteomes" id="UP000001811"/>
    </source>
</evidence>
<dbReference type="GO" id="GO:1902564">
    <property type="term" value="P:negative regulation of neutrophil activation"/>
    <property type="evidence" value="ECO:0007669"/>
    <property type="project" value="Ensembl"/>
</dbReference>
<feature type="disulfide bond" evidence="5">
    <location>
        <begin position="299"/>
        <end position="316"/>
    </location>
</feature>
<dbReference type="GO" id="GO:1905146">
    <property type="term" value="P:lysosomal protein catabolic process"/>
    <property type="evidence" value="ECO:0007669"/>
    <property type="project" value="Ensembl"/>
</dbReference>
<feature type="disulfide bond" evidence="5">
    <location>
        <begin position="286"/>
        <end position="298"/>
    </location>
</feature>
<dbReference type="GO" id="GO:0050673">
    <property type="term" value="P:epithelial cell proliferation"/>
    <property type="evidence" value="ECO:0007669"/>
    <property type="project" value="Ensembl"/>
</dbReference>
<dbReference type="GO" id="GO:0043525">
    <property type="term" value="P:positive regulation of neuron apoptotic process"/>
    <property type="evidence" value="ECO:0007669"/>
    <property type="project" value="Ensembl"/>
</dbReference>
<dbReference type="PROSITE" id="PS00799">
    <property type="entry name" value="GRANULINS"/>
    <property type="match status" value="7"/>
</dbReference>
<feature type="chain" id="PRO_5023921587" evidence="6">
    <location>
        <begin position="18"/>
        <end position="626"/>
    </location>
</feature>
<keyword evidence="4 5" id="KW-1015">Disulfide bond</keyword>
<evidence type="ECO:0000256" key="6">
    <source>
        <dbReference type="SAM" id="SignalP"/>
    </source>
</evidence>
<dbReference type="GO" id="GO:0010595">
    <property type="term" value="P:positive regulation of endothelial cell migration"/>
    <property type="evidence" value="ECO:0007669"/>
    <property type="project" value="Ensembl"/>
</dbReference>
<accession>A0A5F9DB31</accession>
<dbReference type="FunCoup" id="A0A5F9DB31">
    <property type="interactions" value="134"/>
</dbReference>
<feature type="domain" description="Granulins" evidence="7">
    <location>
        <begin position="399"/>
        <end position="412"/>
    </location>
</feature>
<evidence type="ECO:0000313" key="8">
    <source>
        <dbReference type="Ensembl" id="ENSOCUP00000043472.1"/>
    </source>
</evidence>
<dbReference type="GO" id="GO:0051087">
    <property type="term" value="F:protein-folding chaperone binding"/>
    <property type="evidence" value="ECO:0007669"/>
    <property type="project" value="Ensembl"/>
</dbReference>
<reference evidence="8 9" key="1">
    <citation type="journal article" date="2011" name="Nature">
        <title>A high-resolution map of human evolutionary constraint using 29 mammals.</title>
        <authorList>
            <person name="Lindblad-Toh K."/>
            <person name="Garber M."/>
            <person name="Zuk O."/>
            <person name="Lin M.F."/>
            <person name="Parker B.J."/>
            <person name="Washietl S."/>
            <person name="Kheradpour P."/>
            <person name="Ernst J."/>
            <person name="Jordan G."/>
            <person name="Mauceli E."/>
            <person name="Ward L.D."/>
            <person name="Lowe C.B."/>
            <person name="Holloway A.K."/>
            <person name="Clamp M."/>
            <person name="Gnerre S."/>
            <person name="Alfoldi J."/>
            <person name="Beal K."/>
            <person name="Chang J."/>
            <person name="Clawson H."/>
            <person name="Cuff J."/>
            <person name="Di Palma F."/>
            <person name="Fitzgerald S."/>
            <person name="Flicek P."/>
            <person name="Guttman M."/>
            <person name="Hubisz M.J."/>
            <person name="Jaffe D.B."/>
            <person name="Jungreis I."/>
            <person name="Kent W.J."/>
            <person name="Kostka D."/>
            <person name="Lara M."/>
            <person name="Martins A.L."/>
            <person name="Massingham T."/>
            <person name="Moltke I."/>
            <person name="Raney B.J."/>
            <person name="Rasmussen M.D."/>
            <person name="Robinson J."/>
            <person name="Stark A."/>
            <person name="Vilella A.J."/>
            <person name="Wen J."/>
            <person name="Xie X."/>
            <person name="Zody M.C."/>
            <person name="Baldwin J."/>
            <person name="Bloom T."/>
            <person name="Chin C.W."/>
            <person name="Heiman D."/>
            <person name="Nicol R."/>
            <person name="Nusbaum C."/>
            <person name="Young S."/>
            <person name="Wilkinson J."/>
            <person name="Worley K.C."/>
            <person name="Kovar C.L."/>
            <person name="Muzny D.M."/>
            <person name="Gibbs R.A."/>
            <person name="Cree A."/>
            <person name="Dihn H.H."/>
            <person name="Fowler G."/>
            <person name="Jhangiani S."/>
            <person name="Joshi V."/>
            <person name="Lee S."/>
            <person name="Lewis L.R."/>
            <person name="Nazareth L.V."/>
            <person name="Okwuonu G."/>
            <person name="Santibanez J."/>
            <person name="Warren W.C."/>
            <person name="Mardis E.R."/>
            <person name="Weinstock G.M."/>
            <person name="Wilson R.K."/>
            <person name="Delehaunty K."/>
            <person name="Dooling D."/>
            <person name="Fronik C."/>
            <person name="Fulton L."/>
            <person name="Fulton B."/>
            <person name="Graves T."/>
            <person name="Minx P."/>
            <person name="Sodergren E."/>
            <person name="Birney E."/>
            <person name="Margulies E.H."/>
            <person name="Herrero J."/>
            <person name="Green E.D."/>
            <person name="Haussler D."/>
            <person name="Siepel A."/>
            <person name="Goldman N."/>
            <person name="Pollard K.S."/>
            <person name="Pedersen J.S."/>
            <person name="Lander E.S."/>
            <person name="Kellis M."/>
        </authorList>
    </citation>
    <scope>NUCLEOTIDE SEQUENCE [LARGE SCALE GENOMIC DNA]</scope>
    <source>
        <strain evidence="8 9">Thorbecke inbred</strain>
    </source>
</reference>
<feature type="disulfide bond" evidence="5">
    <location>
        <begin position="406"/>
        <end position="418"/>
    </location>
</feature>
<feature type="disulfide bond" evidence="5">
    <location>
        <begin position="317"/>
        <end position="330"/>
    </location>
</feature>
<dbReference type="GO" id="GO:0007566">
    <property type="term" value="P:embryo implantation"/>
    <property type="evidence" value="ECO:0007669"/>
    <property type="project" value="Ensembl"/>
</dbReference>
<dbReference type="GO" id="GO:0043524">
    <property type="term" value="P:negative regulation of neuron apoptotic process"/>
    <property type="evidence" value="ECO:0007669"/>
    <property type="project" value="Ensembl"/>
</dbReference>
<dbReference type="GO" id="GO:0005615">
    <property type="term" value="C:extracellular space"/>
    <property type="evidence" value="ECO:0007669"/>
    <property type="project" value="Ensembl"/>
</dbReference>
<dbReference type="InParanoid" id="A0A5F9DB31"/>
<keyword evidence="3" id="KW-0964">Secreted</keyword>
<gene>
    <name evidence="8" type="primary">GRN</name>
</gene>
<dbReference type="InterPro" id="IPR000118">
    <property type="entry name" value="Granulin"/>
</dbReference>
<dbReference type="GO" id="GO:0035641">
    <property type="term" value="P:locomotory exploration behavior"/>
    <property type="evidence" value="ECO:0007669"/>
    <property type="project" value="Ensembl"/>
</dbReference>
<dbReference type="GO" id="GO:1903979">
    <property type="term" value="P:negative regulation of microglial cell activation"/>
    <property type="evidence" value="ECO:0007669"/>
    <property type="project" value="Ensembl"/>
</dbReference>
<dbReference type="EMBL" id="AAGW02039807">
    <property type="status" value="NOT_ANNOTATED_CDS"/>
    <property type="molecule type" value="Genomic_DNA"/>
</dbReference>
<feature type="disulfide bond" evidence="5">
    <location>
        <begin position="374"/>
        <end position="390"/>
    </location>
</feature>
<keyword evidence="9" id="KW-1185">Reference proteome</keyword>
<feature type="disulfide bond" evidence="5">
    <location>
        <begin position="309"/>
        <end position="323"/>
    </location>
</feature>
<dbReference type="STRING" id="9986.ENSOCUP00000043472"/>
<dbReference type="GO" id="GO:0005770">
    <property type="term" value="C:late endosome"/>
    <property type="evidence" value="ECO:0007669"/>
    <property type="project" value="Ensembl"/>
</dbReference>
<dbReference type="GO" id="GO:0060041">
    <property type="term" value="P:retina development in camera-type eye"/>
    <property type="evidence" value="ECO:0007669"/>
    <property type="project" value="Ensembl"/>
</dbReference>
<reference evidence="8" key="3">
    <citation type="submission" date="2025-09" db="UniProtKB">
        <authorList>
            <consortium name="Ensembl"/>
        </authorList>
    </citation>
    <scope>IDENTIFICATION</scope>
    <source>
        <strain evidence="8">Thorbecke</strain>
    </source>
</reference>
<feature type="disulfide bond" evidence="5">
    <location>
        <begin position="292"/>
        <end position="308"/>
    </location>
</feature>
<comment type="subcellular location">
    <subcellularLocation>
        <location evidence="1">Secreted</location>
    </subcellularLocation>
</comment>
<dbReference type="InterPro" id="IPR037277">
    <property type="entry name" value="Granulin_sf"/>
</dbReference>
<evidence type="ECO:0000256" key="3">
    <source>
        <dbReference type="ARBA" id="ARBA00022525"/>
    </source>
</evidence>
<dbReference type="Bgee" id="ENSOCUG00000013567">
    <property type="expression patterns" value="Expressed in uterus and 17 other cell types or tissues"/>
</dbReference>
<dbReference type="GO" id="GO:0005765">
    <property type="term" value="C:lysosomal membrane"/>
    <property type="evidence" value="ECO:0007669"/>
    <property type="project" value="Ensembl"/>
</dbReference>
<feature type="signal peptide" evidence="6">
    <location>
        <begin position="1"/>
        <end position="17"/>
    </location>
</feature>
<dbReference type="GO" id="GO:1900426">
    <property type="term" value="P:positive regulation of defense response to bacterium"/>
    <property type="evidence" value="ECO:0007669"/>
    <property type="project" value="Ensembl"/>
</dbReference>
<comment type="similarity">
    <text evidence="2">Belongs to the granulin family.</text>
</comment>
<dbReference type="SUPFAM" id="SSF57277">
    <property type="entry name" value="Granulin repeat"/>
    <property type="match status" value="6"/>
</dbReference>
<dbReference type="GO" id="GO:1905673">
    <property type="term" value="P:positive regulation of lysosome organization"/>
    <property type="evidence" value="ECO:0007669"/>
    <property type="project" value="Ensembl"/>
</dbReference>
<evidence type="ECO:0000256" key="1">
    <source>
        <dbReference type="ARBA" id="ARBA00004613"/>
    </source>
</evidence>
<dbReference type="GO" id="GO:0045766">
    <property type="term" value="P:positive regulation of angiogenesis"/>
    <property type="evidence" value="ECO:0007669"/>
    <property type="project" value="Ensembl"/>
</dbReference>